<evidence type="ECO:0008006" key="3">
    <source>
        <dbReference type="Google" id="ProtNLM"/>
    </source>
</evidence>
<reference evidence="1 2" key="1">
    <citation type="submission" date="2021-06" db="EMBL/GenBank/DDBJ databases">
        <title>Gemonas diversity in paddy soil.</title>
        <authorList>
            <person name="Liu G."/>
        </authorList>
    </citation>
    <scope>NUCLEOTIDE SEQUENCE [LARGE SCALE GENOMIC DNA]</scope>
    <source>
        <strain evidence="1 2">RG29</strain>
    </source>
</reference>
<evidence type="ECO:0000313" key="1">
    <source>
        <dbReference type="EMBL" id="QWV97461.1"/>
    </source>
</evidence>
<proteinExistence type="predicted"/>
<evidence type="ECO:0000313" key="2">
    <source>
        <dbReference type="Proteomes" id="UP000683493"/>
    </source>
</evidence>
<name>A0ABX8JHJ1_9BACT</name>
<gene>
    <name evidence="1" type="ORF">KP005_19335</name>
</gene>
<sequence length="232" mass="25670">MKTEFATLVLMVVVLLSSGCARLTVQVDSLSLGELQVGQNYLLVPSEKDIPPDDLQFKEFSGYVESVLKEKGLSRVYVFDKAELAIFLNYGIGEPREVSYSSSTPIQGVIGYSSATTQGTISTYGNSSYISSTTKLNPQYGTIGYKYHNGSRLVFSRWLKLDAYDIKAYIQEQKTVNKWKLTATSSGRSGDLRRIFPLMLAGSQDYIGKNTRGKVDVVLTESDPEVLKIKGE</sequence>
<organism evidence="1 2">
    <name type="scientific">Geomonas diazotrophica</name>
    <dbReference type="NCBI Taxonomy" id="2843197"/>
    <lineage>
        <taxon>Bacteria</taxon>
        <taxon>Pseudomonadati</taxon>
        <taxon>Thermodesulfobacteriota</taxon>
        <taxon>Desulfuromonadia</taxon>
        <taxon>Geobacterales</taxon>
        <taxon>Geobacteraceae</taxon>
        <taxon>Geomonas</taxon>
    </lineage>
</organism>
<dbReference type="Proteomes" id="UP000683493">
    <property type="component" value="Chromosome"/>
</dbReference>
<dbReference type="PROSITE" id="PS51257">
    <property type="entry name" value="PROKAR_LIPOPROTEIN"/>
    <property type="match status" value="1"/>
</dbReference>
<accession>A0ABX8JHJ1</accession>
<keyword evidence="2" id="KW-1185">Reference proteome</keyword>
<protein>
    <recommendedName>
        <fullName evidence="3">DUF4136 domain-containing protein</fullName>
    </recommendedName>
</protein>
<dbReference type="EMBL" id="CP076724">
    <property type="protein sequence ID" value="QWV97461.1"/>
    <property type="molecule type" value="Genomic_DNA"/>
</dbReference>